<dbReference type="Gene3D" id="3.90.550.10">
    <property type="entry name" value="Spore Coat Polysaccharide Biosynthesis Protein SpsA, Chain A"/>
    <property type="match status" value="1"/>
</dbReference>
<keyword evidence="2 4" id="KW-0548">Nucleotidyltransferase</keyword>
<sequence length="247" mass="27582">MRTIKSLGFAAVVTAAGKSKRMKLDTKKEYLRLPEYGEGVTVLSECILKFLQTNLFEVMIVTVPSSDISDAHNLIFKDKRIEKALIEKNTKIIFTAGADTRQASVFKALIKLEELKEKNETDFNFVLIHDGARPWVSPELIKTVCTELGNHGAVIPGYQAVDTQKIIDKSGKITQHLKRSSVYSVQTPQGFNFDKILRAHKQAVGNGKEYTDDSEIYGEFSGDVFICAGEISNKKITFKEDIKCVQA</sequence>
<reference evidence="4" key="1">
    <citation type="submission" date="2019-04" db="EMBL/GenBank/DDBJ databases">
        <title>Whole genome sequencing of oral phylogroup 2 treponemes.</title>
        <authorList>
            <person name="Chan Y."/>
            <person name="Zeng H.H."/>
            <person name="Yu X.L."/>
            <person name="Leung W.K."/>
            <person name="Watt R.M."/>
        </authorList>
    </citation>
    <scope>NUCLEOTIDE SEQUENCE</scope>
    <source>
        <strain evidence="4">OMZ 835</strain>
        <strain evidence="3">OMZ 847</strain>
    </source>
</reference>
<dbReference type="InterPro" id="IPR029044">
    <property type="entry name" value="Nucleotide-diphossugar_trans"/>
</dbReference>
<keyword evidence="6" id="KW-1185">Reference proteome</keyword>
<dbReference type="InterPro" id="IPR034683">
    <property type="entry name" value="IspD/TarI"/>
</dbReference>
<dbReference type="KEGG" id="tpk:JO40_01665"/>
<dbReference type="PROSITE" id="PS01295">
    <property type="entry name" value="ISPD"/>
    <property type="match status" value="1"/>
</dbReference>
<evidence type="ECO:0000313" key="4">
    <source>
        <dbReference type="EMBL" id="UTY34080.1"/>
    </source>
</evidence>
<evidence type="ECO:0000313" key="5">
    <source>
        <dbReference type="Proteomes" id="UP001058682"/>
    </source>
</evidence>
<keyword evidence="1" id="KW-0808">Transferase</keyword>
<name>A0AAE9SIJ9_9SPIR</name>
<dbReference type="EMBL" id="CP038802">
    <property type="protein sequence ID" value="UTY29223.1"/>
    <property type="molecule type" value="Genomic_DNA"/>
</dbReference>
<dbReference type="PANTHER" id="PTHR32125:SF4">
    <property type="entry name" value="2-C-METHYL-D-ERYTHRITOL 4-PHOSPHATE CYTIDYLYLTRANSFERASE, CHLOROPLASTIC"/>
    <property type="match status" value="1"/>
</dbReference>
<dbReference type="RefSeq" id="WP_044977588.1">
    <property type="nucleotide sequence ID" value="NZ_CP009228.1"/>
</dbReference>
<protein>
    <submittedName>
        <fullName evidence="4">2-C-methyl-D-erythritol 4-phosphate cytidylyltransferase</fullName>
    </submittedName>
</protein>
<gene>
    <name evidence="4" type="ORF">E4N74_08735</name>
    <name evidence="3" type="ORF">E4N76_09785</name>
</gene>
<proteinExistence type="predicted"/>
<evidence type="ECO:0000256" key="2">
    <source>
        <dbReference type="ARBA" id="ARBA00022695"/>
    </source>
</evidence>
<dbReference type="GO" id="GO:0008299">
    <property type="term" value="P:isoprenoid biosynthetic process"/>
    <property type="evidence" value="ECO:0007669"/>
    <property type="project" value="InterPro"/>
</dbReference>
<accession>A0AAE9SIJ9</accession>
<dbReference type="SUPFAM" id="SSF53448">
    <property type="entry name" value="Nucleotide-diphospho-sugar transferases"/>
    <property type="match status" value="1"/>
</dbReference>
<dbReference type="AlphaFoldDB" id="A0AAE9SIJ9"/>
<dbReference type="PANTHER" id="PTHR32125">
    <property type="entry name" value="2-C-METHYL-D-ERYTHRITOL 4-PHOSPHATE CYTIDYLYLTRANSFERASE, CHLOROPLASTIC"/>
    <property type="match status" value="1"/>
</dbReference>
<dbReference type="GO" id="GO:0050518">
    <property type="term" value="F:2-C-methyl-D-erythritol 4-phosphate cytidylyltransferase activity"/>
    <property type="evidence" value="ECO:0007669"/>
    <property type="project" value="TreeGrafter"/>
</dbReference>
<dbReference type="Proteomes" id="UP001059401">
    <property type="component" value="Chromosome"/>
</dbReference>
<organism evidence="4 5">
    <name type="scientific">Treponema putidum</name>
    <dbReference type="NCBI Taxonomy" id="221027"/>
    <lineage>
        <taxon>Bacteria</taxon>
        <taxon>Pseudomonadati</taxon>
        <taxon>Spirochaetota</taxon>
        <taxon>Spirochaetia</taxon>
        <taxon>Spirochaetales</taxon>
        <taxon>Treponemataceae</taxon>
        <taxon>Treponema</taxon>
    </lineage>
</organism>
<evidence type="ECO:0000313" key="3">
    <source>
        <dbReference type="EMBL" id="UTY29223.1"/>
    </source>
</evidence>
<dbReference type="EMBL" id="CP038804">
    <property type="protein sequence ID" value="UTY34080.1"/>
    <property type="molecule type" value="Genomic_DNA"/>
</dbReference>
<dbReference type="Proteomes" id="UP001058682">
    <property type="component" value="Chromosome"/>
</dbReference>
<dbReference type="CDD" id="cd02516">
    <property type="entry name" value="CDP-ME_synthetase"/>
    <property type="match status" value="1"/>
</dbReference>
<dbReference type="Pfam" id="PF01128">
    <property type="entry name" value="IspD"/>
    <property type="match status" value="1"/>
</dbReference>
<dbReference type="InterPro" id="IPR050088">
    <property type="entry name" value="IspD/TarI_cytidylyltransf_bact"/>
</dbReference>
<dbReference type="InterPro" id="IPR018294">
    <property type="entry name" value="ISPD_synthase_CS"/>
</dbReference>
<evidence type="ECO:0000313" key="6">
    <source>
        <dbReference type="Proteomes" id="UP001059401"/>
    </source>
</evidence>
<evidence type="ECO:0000256" key="1">
    <source>
        <dbReference type="ARBA" id="ARBA00022679"/>
    </source>
</evidence>